<dbReference type="AlphaFoldDB" id="A0A0P6XVB9"/>
<protein>
    <recommendedName>
        <fullName evidence="11">Sodium:solute symporter</fullName>
    </recommendedName>
</protein>
<evidence type="ECO:0000256" key="6">
    <source>
        <dbReference type="ARBA" id="ARBA00023136"/>
    </source>
</evidence>
<dbReference type="Proteomes" id="UP000050501">
    <property type="component" value="Unassembled WGS sequence"/>
</dbReference>
<feature type="transmembrane region" description="Helical" evidence="8">
    <location>
        <begin position="283"/>
        <end position="306"/>
    </location>
</feature>
<evidence type="ECO:0008006" key="11">
    <source>
        <dbReference type="Google" id="ProtNLM"/>
    </source>
</evidence>
<keyword evidence="4 8" id="KW-0812">Transmembrane</keyword>
<comment type="similarity">
    <text evidence="2 7">Belongs to the sodium:solute symporter (SSF) (TC 2.A.21) family.</text>
</comment>
<feature type="transmembrane region" description="Helical" evidence="8">
    <location>
        <begin position="47"/>
        <end position="69"/>
    </location>
</feature>
<proteinExistence type="inferred from homology"/>
<evidence type="ECO:0000313" key="10">
    <source>
        <dbReference type="Proteomes" id="UP000050501"/>
    </source>
</evidence>
<dbReference type="InterPro" id="IPR050277">
    <property type="entry name" value="Sodium:Solute_Symporter"/>
</dbReference>
<evidence type="ECO:0000256" key="1">
    <source>
        <dbReference type="ARBA" id="ARBA00004141"/>
    </source>
</evidence>
<keyword evidence="5 8" id="KW-1133">Transmembrane helix</keyword>
<dbReference type="PROSITE" id="PS50283">
    <property type="entry name" value="NA_SOLUT_SYMP_3"/>
    <property type="match status" value="1"/>
</dbReference>
<evidence type="ECO:0000256" key="3">
    <source>
        <dbReference type="ARBA" id="ARBA00022448"/>
    </source>
</evidence>
<organism evidence="9 10">
    <name type="scientific">Levilinea saccharolytica</name>
    <dbReference type="NCBI Taxonomy" id="229921"/>
    <lineage>
        <taxon>Bacteria</taxon>
        <taxon>Bacillati</taxon>
        <taxon>Chloroflexota</taxon>
        <taxon>Anaerolineae</taxon>
        <taxon>Anaerolineales</taxon>
        <taxon>Anaerolineaceae</taxon>
        <taxon>Levilinea</taxon>
    </lineage>
</organism>
<dbReference type="CDD" id="cd11474">
    <property type="entry name" value="SLC5sbd_CHT"/>
    <property type="match status" value="1"/>
</dbReference>
<dbReference type="Pfam" id="PF00474">
    <property type="entry name" value="SSF"/>
    <property type="match status" value="1"/>
</dbReference>
<keyword evidence="3" id="KW-0813">Transport</keyword>
<dbReference type="PANTHER" id="PTHR48086:SF7">
    <property type="entry name" value="SODIUM-SOLUTE SYMPORTER-RELATED"/>
    <property type="match status" value="1"/>
</dbReference>
<accession>A0A0P6XVB9</accession>
<feature type="transmembrane region" description="Helical" evidence="8">
    <location>
        <begin position="245"/>
        <end position="262"/>
    </location>
</feature>
<evidence type="ECO:0000256" key="2">
    <source>
        <dbReference type="ARBA" id="ARBA00006434"/>
    </source>
</evidence>
<sequence>MDISGYEYQWLVLLGIAVFFAIRLGVGYYASRKVSSATDFIVAGRRLPIYLAGASIMATWFAAEVLMGASSNAYQYGFQGVVFDPFGAGLCLLISGFFFIRLMRRARYLTLIDFFERRYGRTMGFLISLVQLATYFGWTAAQIVAGGNIVHALFGWPVAAGMILVATIVTVYTLMGGMWADTLLDFMQMFLTAGGITLVFSAVVRAIGGWDVLVANAGSMFTSKPFTLLPIPGEGYLGYDGLLGWTYWLAAWMAVGLGSIAAQDLMQRSMSARNEATSVWGTYMASALYIGFGVLSPLIGIGMFVLNPNLTVDQTEFVLVSAAMKYLTPILTSVFIAALASALMSTSDTSILAGASIVSENILPFLRNKKMDGKAQLLWTRIGVVGMGVISLLLALYAETIYKLATFSWTVLLVGVFTSFAFGMYWKRANLVGAVTAFVTGFTTWLILTLVVLLPITLVVCEGDYEVAVWDAAYIGSVPALIVSIIGMVVGSLVTQKSNPPLPLRDVDGNIIEFSNRLGINPLWDALRKLKPGEEDRT</sequence>
<feature type="transmembrane region" description="Helical" evidence="8">
    <location>
        <begin position="186"/>
        <end position="207"/>
    </location>
</feature>
<evidence type="ECO:0000256" key="7">
    <source>
        <dbReference type="RuleBase" id="RU362091"/>
    </source>
</evidence>
<feature type="transmembrane region" description="Helical" evidence="8">
    <location>
        <begin position="123"/>
        <end position="141"/>
    </location>
</feature>
<feature type="transmembrane region" description="Helical" evidence="8">
    <location>
        <begin position="81"/>
        <end position="102"/>
    </location>
</feature>
<dbReference type="STRING" id="229921.ADN01_16000"/>
<dbReference type="PANTHER" id="PTHR48086">
    <property type="entry name" value="SODIUM/PROLINE SYMPORTER-RELATED"/>
    <property type="match status" value="1"/>
</dbReference>
<feature type="transmembrane region" description="Helical" evidence="8">
    <location>
        <begin position="438"/>
        <end position="460"/>
    </location>
</feature>
<reference evidence="9 10" key="1">
    <citation type="submission" date="2015-07" db="EMBL/GenBank/DDBJ databases">
        <title>Genome sequence of Levilinea saccharolytica DSM 16555.</title>
        <authorList>
            <person name="Hemp J."/>
            <person name="Ward L.M."/>
            <person name="Pace L.A."/>
            <person name="Fischer W.W."/>
        </authorList>
    </citation>
    <scope>NUCLEOTIDE SEQUENCE [LARGE SCALE GENOMIC DNA]</scope>
    <source>
        <strain evidence="9 10">KIBI-1</strain>
    </source>
</reference>
<gene>
    <name evidence="9" type="ORF">ADN01_16000</name>
</gene>
<comment type="subcellular location">
    <subcellularLocation>
        <location evidence="1">Membrane</location>
        <topology evidence="1">Multi-pass membrane protein</topology>
    </subcellularLocation>
</comment>
<name>A0A0P6XVB9_9CHLR</name>
<dbReference type="GO" id="GO:0022857">
    <property type="term" value="F:transmembrane transporter activity"/>
    <property type="evidence" value="ECO:0007669"/>
    <property type="project" value="InterPro"/>
</dbReference>
<feature type="transmembrane region" description="Helical" evidence="8">
    <location>
        <begin position="326"/>
        <end position="344"/>
    </location>
</feature>
<keyword evidence="10" id="KW-1185">Reference proteome</keyword>
<evidence type="ECO:0000313" key="9">
    <source>
        <dbReference type="EMBL" id="KPL77405.1"/>
    </source>
</evidence>
<evidence type="ECO:0000256" key="8">
    <source>
        <dbReference type="SAM" id="Phobius"/>
    </source>
</evidence>
<dbReference type="RefSeq" id="WP_062419093.1">
    <property type="nucleotide sequence ID" value="NZ_DF967974.1"/>
</dbReference>
<evidence type="ECO:0000256" key="4">
    <source>
        <dbReference type="ARBA" id="ARBA00022692"/>
    </source>
</evidence>
<dbReference type="OrthoDB" id="9814523at2"/>
<feature type="transmembrane region" description="Helical" evidence="8">
    <location>
        <begin position="6"/>
        <end position="26"/>
    </location>
</feature>
<dbReference type="GO" id="GO:0005886">
    <property type="term" value="C:plasma membrane"/>
    <property type="evidence" value="ECO:0007669"/>
    <property type="project" value="TreeGrafter"/>
</dbReference>
<dbReference type="Gene3D" id="1.20.1730.10">
    <property type="entry name" value="Sodium/glucose cotransporter"/>
    <property type="match status" value="1"/>
</dbReference>
<dbReference type="EMBL" id="LGCM01000060">
    <property type="protein sequence ID" value="KPL77405.1"/>
    <property type="molecule type" value="Genomic_DNA"/>
</dbReference>
<dbReference type="InterPro" id="IPR038377">
    <property type="entry name" value="Na/Glc_symporter_sf"/>
</dbReference>
<evidence type="ECO:0000256" key="5">
    <source>
        <dbReference type="ARBA" id="ARBA00022989"/>
    </source>
</evidence>
<feature type="transmembrane region" description="Helical" evidence="8">
    <location>
        <begin position="377"/>
        <end position="398"/>
    </location>
</feature>
<feature type="transmembrane region" description="Helical" evidence="8">
    <location>
        <begin position="472"/>
        <end position="495"/>
    </location>
</feature>
<feature type="transmembrane region" description="Helical" evidence="8">
    <location>
        <begin position="153"/>
        <end position="174"/>
    </location>
</feature>
<feature type="transmembrane region" description="Helical" evidence="8">
    <location>
        <begin position="404"/>
        <end position="426"/>
    </location>
</feature>
<dbReference type="InterPro" id="IPR001734">
    <property type="entry name" value="Na/solute_symporter"/>
</dbReference>
<comment type="caution">
    <text evidence="9">The sequence shown here is derived from an EMBL/GenBank/DDBJ whole genome shotgun (WGS) entry which is preliminary data.</text>
</comment>
<keyword evidence="6 8" id="KW-0472">Membrane</keyword>